<protein>
    <recommendedName>
        <fullName evidence="9 10">Protein translocase subunit SecY</fullName>
    </recommendedName>
</protein>
<organism evidence="14 15">
    <name type="scientific">Actinomadura syzygii</name>
    <dbReference type="NCBI Taxonomy" id="1427538"/>
    <lineage>
        <taxon>Bacteria</taxon>
        <taxon>Bacillati</taxon>
        <taxon>Actinomycetota</taxon>
        <taxon>Actinomycetes</taxon>
        <taxon>Streptosporangiales</taxon>
        <taxon>Thermomonosporaceae</taxon>
        <taxon>Actinomadura</taxon>
    </lineage>
</organism>
<keyword evidence="4 10" id="KW-0812">Transmembrane</keyword>
<comment type="caution">
    <text evidence="10">Lacks conserved residue(s) required for the propagation of feature annotation.</text>
</comment>
<evidence type="ECO:0000313" key="15">
    <source>
        <dbReference type="Proteomes" id="UP000322634"/>
    </source>
</evidence>
<dbReference type="EMBL" id="VSFF01000001">
    <property type="protein sequence ID" value="TYC18928.1"/>
    <property type="molecule type" value="Genomic_DNA"/>
</dbReference>
<feature type="transmembrane region" description="Helical" evidence="10">
    <location>
        <begin position="156"/>
        <end position="178"/>
    </location>
</feature>
<feature type="transmembrane region" description="Helical" evidence="10">
    <location>
        <begin position="190"/>
        <end position="210"/>
    </location>
</feature>
<dbReference type="InterPro" id="IPR023201">
    <property type="entry name" value="SecY_dom_sf"/>
</dbReference>
<dbReference type="InterPro" id="IPR030659">
    <property type="entry name" value="SecY_CS"/>
</dbReference>
<comment type="subunit">
    <text evidence="10">Component of the Sec protein translocase complex. Heterotrimer consisting of SecY, SecE and SecG subunits. The heterotrimers can form oligomers, although 1 heterotrimer is thought to be able to translocate proteins. Interacts with the ribosome. Interacts with SecDF, and other proteins may be involved. Interacts with SecA.</text>
</comment>
<keyword evidence="10" id="KW-1003">Cell membrane</keyword>
<evidence type="ECO:0000256" key="10">
    <source>
        <dbReference type="HAMAP-Rule" id="MF_01465"/>
    </source>
</evidence>
<dbReference type="HAMAP" id="MF_01465">
    <property type="entry name" value="SecY"/>
    <property type="match status" value="1"/>
</dbReference>
<keyword evidence="5 10" id="KW-0653">Protein transport</keyword>
<evidence type="ECO:0000256" key="5">
    <source>
        <dbReference type="ARBA" id="ARBA00022927"/>
    </source>
</evidence>
<feature type="transmembrane region" description="Helical" evidence="10">
    <location>
        <begin position="270"/>
        <end position="291"/>
    </location>
</feature>
<dbReference type="RefSeq" id="WP_148348298.1">
    <property type="nucleotide sequence ID" value="NZ_VSFF01000001.1"/>
</dbReference>
<dbReference type="GO" id="GO:0043952">
    <property type="term" value="P:protein transport by the Sec complex"/>
    <property type="evidence" value="ECO:0007669"/>
    <property type="project" value="UniProtKB-UniRule"/>
</dbReference>
<evidence type="ECO:0000256" key="6">
    <source>
        <dbReference type="ARBA" id="ARBA00022989"/>
    </source>
</evidence>
<dbReference type="OrthoDB" id="9809248at2"/>
<dbReference type="NCBIfam" id="TIGR00967">
    <property type="entry name" value="3a0501s007"/>
    <property type="match status" value="1"/>
</dbReference>
<gene>
    <name evidence="10 14" type="primary">secY</name>
    <name evidence="14" type="ORF">FXF65_00105</name>
</gene>
<evidence type="ECO:0000313" key="14">
    <source>
        <dbReference type="EMBL" id="TYC18928.1"/>
    </source>
</evidence>
<keyword evidence="7 10" id="KW-0811">Translocation</keyword>
<feature type="transmembrane region" description="Helical" evidence="10">
    <location>
        <begin position="373"/>
        <end position="390"/>
    </location>
</feature>
<evidence type="ECO:0000256" key="8">
    <source>
        <dbReference type="ARBA" id="ARBA00023136"/>
    </source>
</evidence>
<dbReference type="InterPro" id="IPR002208">
    <property type="entry name" value="SecY/SEC61-alpha"/>
</dbReference>
<evidence type="ECO:0000256" key="9">
    <source>
        <dbReference type="ARBA" id="ARBA00039733"/>
    </source>
</evidence>
<dbReference type="PROSITE" id="PS00755">
    <property type="entry name" value="SECY_1"/>
    <property type="match status" value="1"/>
</dbReference>
<comment type="subcellular location">
    <subcellularLocation>
        <location evidence="10">Cell membrane</location>
        <topology evidence="10">Multi-pass membrane protein</topology>
    </subcellularLocation>
    <subcellularLocation>
        <location evidence="1 12">Membrane</location>
        <topology evidence="1 12">Multi-pass membrane protein</topology>
    </subcellularLocation>
</comment>
<comment type="similarity">
    <text evidence="2 10 13">Belongs to the SecY/SEC61-alpha family.</text>
</comment>
<reference evidence="14 15" key="1">
    <citation type="submission" date="2019-08" db="EMBL/GenBank/DDBJ databases">
        <title>Actinomadura sp. nov. CYP1-5 isolated from mountain soil.</title>
        <authorList>
            <person name="Songsumanus A."/>
            <person name="Kuncharoen N."/>
            <person name="Kudo T."/>
            <person name="Yuki M."/>
            <person name="Igarashi Y."/>
            <person name="Tanasupawat S."/>
        </authorList>
    </citation>
    <scope>NUCLEOTIDE SEQUENCE [LARGE SCALE GENOMIC DNA]</scope>
    <source>
        <strain evidence="14 15">GKU157</strain>
    </source>
</reference>
<dbReference type="Proteomes" id="UP000322634">
    <property type="component" value="Unassembled WGS sequence"/>
</dbReference>
<dbReference type="PIRSF" id="PIRSF004557">
    <property type="entry name" value="SecY"/>
    <property type="match status" value="1"/>
</dbReference>
<comment type="caution">
    <text evidence="14">The sequence shown here is derived from an EMBL/GenBank/DDBJ whole genome shotgun (WGS) entry which is preliminary data.</text>
</comment>
<dbReference type="Pfam" id="PF00344">
    <property type="entry name" value="SecY"/>
    <property type="match status" value="1"/>
</dbReference>
<keyword evidence="8 10" id="KW-0472">Membrane</keyword>
<comment type="function">
    <text evidence="10 11">The central subunit of the protein translocation channel SecYEG. Consists of two halves formed by TMs 1-5 and 6-10. These two domains form a lateral gate at the front which open onto the bilayer between TMs 2 and 7, and are clamped together by SecE at the back. The channel is closed by both a pore ring composed of hydrophobic SecY resides and a short helix (helix 2A) on the extracellular side of the membrane which forms a plug. The plug probably moves laterally to allow the channel to open. The ring and the pore may move independently.</text>
</comment>
<sequence>MLTAFARAFRTPDLRKKLFFTLFMILVFRLGSIMPTPNVNVEVLKQTADAAKKSNQLYGLVDLFSGGALLKLSIFALGIMPYITASIILQLLTVVIPRLEALKKEGQAGTTKITQYTRYLTVGLAILQATGIVAMASTGQLFQSVSGKGEILYDTGIFPIITMVICMVAGTTVIMWLGELVTDRGVGNGMSILIFTQVVAVFPAQFWSIYKSKNGFVFALVLIVGLAIMAGVVFVEQAQRRIPVQYAKRMVGRRMYGGTSTYIPLKVNQAGIIPIIFASSLLYLPVLATQLWPNTKWLQKIQPYLQQDNAWHMAIFFVFIIFFTYFYVAITFNPTEVADNMKKYGGFIPGIRPGRPTAEYLDFVLTRITTPGALYLGLVSLIPMVAFALLNASQDFPFGGTSILIIVGVGLDTVKQIESQLQQRNYEGFLR</sequence>
<dbReference type="AlphaFoldDB" id="A0A5D0UKL9"/>
<evidence type="ECO:0000256" key="13">
    <source>
        <dbReference type="RuleBase" id="RU004349"/>
    </source>
</evidence>
<dbReference type="PROSITE" id="PS00756">
    <property type="entry name" value="SECY_2"/>
    <property type="match status" value="1"/>
</dbReference>
<evidence type="ECO:0000256" key="2">
    <source>
        <dbReference type="ARBA" id="ARBA00005751"/>
    </source>
</evidence>
<dbReference type="PANTHER" id="PTHR10906">
    <property type="entry name" value="SECY/SEC61-ALPHA FAMILY MEMBER"/>
    <property type="match status" value="1"/>
</dbReference>
<name>A0A5D0UKL9_9ACTN</name>
<dbReference type="SUPFAM" id="SSF103491">
    <property type="entry name" value="Preprotein translocase SecY subunit"/>
    <property type="match status" value="1"/>
</dbReference>
<feature type="transmembrane region" description="Helical" evidence="10">
    <location>
        <begin position="116"/>
        <end position="136"/>
    </location>
</feature>
<evidence type="ECO:0000256" key="4">
    <source>
        <dbReference type="ARBA" id="ARBA00022692"/>
    </source>
</evidence>
<accession>A0A5D0UKL9</accession>
<evidence type="ECO:0000256" key="12">
    <source>
        <dbReference type="RuleBase" id="RU003484"/>
    </source>
</evidence>
<keyword evidence="15" id="KW-1185">Reference proteome</keyword>
<feature type="transmembrane region" description="Helical" evidence="10">
    <location>
        <begin position="311"/>
        <end position="332"/>
    </location>
</feature>
<feature type="transmembrane region" description="Helical" evidence="10">
    <location>
        <begin position="72"/>
        <end position="96"/>
    </location>
</feature>
<dbReference type="GO" id="GO:0065002">
    <property type="term" value="P:intracellular protein transmembrane transport"/>
    <property type="evidence" value="ECO:0007669"/>
    <property type="project" value="UniProtKB-UniRule"/>
</dbReference>
<feature type="transmembrane region" description="Helical" evidence="10">
    <location>
        <begin position="216"/>
        <end position="235"/>
    </location>
</feature>
<proteinExistence type="inferred from homology"/>
<dbReference type="PRINTS" id="PR00303">
    <property type="entry name" value="SECYTRNLCASE"/>
</dbReference>
<keyword evidence="3 10" id="KW-0813">Transport</keyword>
<feature type="transmembrane region" description="Helical" evidence="10">
    <location>
        <begin position="18"/>
        <end position="35"/>
    </location>
</feature>
<dbReference type="InterPro" id="IPR026593">
    <property type="entry name" value="SecY"/>
</dbReference>
<dbReference type="Gene3D" id="1.10.3370.10">
    <property type="entry name" value="SecY subunit domain"/>
    <property type="match status" value="1"/>
</dbReference>
<evidence type="ECO:0000256" key="1">
    <source>
        <dbReference type="ARBA" id="ARBA00004141"/>
    </source>
</evidence>
<dbReference type="FunFam" id="1.10.3370.10:FF:000001">
    <property type="entry name" value="Preprotein translocase subunit SecY"/>
    <property type="match status" value="1"/>
</dbReference>
<dbReference type="GO" id="GO:0006605">
    <property type="term" value="P:protein targeting"/>
    <property type="evidence" value="ECO:0007669"/>
    <property type="project" value="UniProtKB-UniRule"/>
</dbReference>
<keyword evidence="6 10" id="KW-1133">Transmembrane helix</keyword>
<evidence type="ECO:0000256" key="7">
    <source>
        <dbReference type="ARBA" id="ARBA00023010"/>
    </source>
</evidence>
<evidence type="ECO:0000256" key="11">
    <source>
        <dbReference type="RuleBase" id="RU000537"/>
    </source>
</evidence>
<dbReference type="GO" id="GO:0005886">
    <property type="term" value="C:plasma membrane"/>
    <property type="evidence" value="ECO:0007669"/>
    <property type="project" value="UniProtKB-SubCell"/>
</dbReference>
<evidence type="ECO:0000256" key="3">
    <source>
        <dbReference type="ARBA" id="ARBA00022448"/>
    </source>
</evidence>